<reference evidence="3" key="1">
    <citation type="journal article" date="2019" name="Int. J. Syst. Evol. Microbiol.">
        <title>The Global Catalogue of Microorganisms (GCM) 10K type strain sequencing project: providing services to taxonomists for standard genome sequencing and annotation.</title>
        <authorList>
            <consortium name="The Broad Institute Genomics Platform"/>
            <consortium name="The Broad Institute Genome Sequencing Center for Infectious Disease"/>
            <person name="Wu L."/>
            <person name="Ma J."/>
        </authorList>
    </citation>
    <scope>NUCLEOTIDE SEQUENCE [LARGE SCALE GENOMIC DNA]</scope>
    <source>
        <strain evidence="3">JCM 18054</strain>
    </source>
</reference>
<organism evidence="2 3">
    <name type="scientific">Amycolatopsis dongchuanensis</name>
    <dbReference type="NCBI Taxonomy" id="1070866"/>
    <lineage>
        <taxon>Bacteria</taxon>
        <taxon>Bacillati</taxon>
        <taxon>Actinomycetota</taxon>
        <taxon>Actinomycetes</taxon>
        <taxon>Pseudonocardiales</taxon>
        <taxon>Pseudonocardiaceae</taxon>
        <taxon>Amycolatopsis</taxon>
    </lineage>
</organism>
<feature type="region of interest" description="Disordered" evidence="1">
    <location>
        <begin position="1"/>
        <end position="31"/>
    </location>
</feature>
<dbReference type="EMBL" id="BAABIB010000177">
    <property type="protein sequence ID" value="GAA4672103.1"/>
    <property type="molecule type" value="Genomic_DNA"/>
</dbReference>
<keyword evidence="3" id="KW-1185">Reference proteome</keyword>
<evidence type="ECO:0000313" key="3">
    <source>
        <dbReference type="Proteomes" id="UP001500192"/>
    </source>
</evidence>
<evidence type="ECO:0000256" key="1">
    <source>
        <dbReference type="SAM" id="MobiDB-lite"/>
    </source>
</evidence>
<name>A0ABP8VUD5_9PSEU</name>
<sequence>MGKGNRSRTGRADKLRRRAARAAKRQHDRGGHRHLDLDLVSVSPVPAGLDLAGWHYLGPGDDFDDVEDLDFTGPDEALLDTSGCPVAETCAGCGDVSGLRPVVAAFSRPGGYDVACTTLCHACDGRSFLQLLGPAALEAAFHRHASHARPASPATAEHA</sequence>
<gene>
    <name evidence="2" type="ORF">GCM10023214_78680</name>
</gene>
<dbReference type="RefSeq" id="WP_346056975.1">
    <property type="nucleotide sequence ID" value="NZ_BAABIB010000177.1"/>
</dbReference>
<dbReference type="Proteomes" id="UP001500192">
    <property type="component" value="Unassembled WGS sequence"/>
</dbReference>
<accession>A0ABP8VUD5</accession>
<protein>
    <submittedName>
        <fullName evidence="2">Uncharacterized protein</fullName>
    </submittedName>
</protein>
<proteinExistence type="predicted"/>
<evidence type="ECO:0000313" key="2">
    <source>
        <dbReference type="EMBL" id="GAA4672103.1"/>
    </source>
</evidence>
<comment type="caution">
    <text evidence="2">The sequence shown here is derived from an EMBL/GenBank/DDBJ whole genome shotgun (WGS) entry which is preliminary data.</text>
</comment>